<sequence>MPTSSTPVGRTERLLNLVIALLWTRTWLTKSQIRQAIEPYANAKSVEAFERMFERDKDELRELGIPVVTGTNETLFDDDTTTTGYKIDREAYQLPVLDFTAAEATVLGIASRTWQQASLAGPAARALTKLRAVGVEPDSESLIGVEPRVRTVEPAFAPLYRAVGHRRSVTFSYRKPGGDTAERHLQPWGLLTWHGRWYVSGHDTDRDAPRVFRLSRITGTVKAVGRSGAYEIPDDFDARRVLSNDPAPTYPARLGLAAGTGQSLRMRACGDHPFDADQIDIDFTDLGSFAAELAGYGPDVVVLSPPELRRAVIERLEAFVAGSEEGAR</sequence>
<keyword evidence="3" id="KW-0238">DNA-binding</keyword>
<dbReference type="Proteomes" id="UP000539111">
    <property type="component" value="Unassembled WGS sequence"/>
</dbReference>
<evidence type="ECO:0000313" key="4">
    <source>
        <dbReference type="Proteomes" id="UP000539111"/>
    </source>
</evidence>
<dbReference type="InterPro" id="IPR051534">
    <property type="entry name" value="CBASS_pafABC_assoc_protein"/>
</dbReference>
<dbReference type="InterPro" id="IPR057727">
    <property type="entry name" value="WCX_dom"/>
</dbReference>
<keyword evidence="4" id="KW-1185">Reference proteome</keyword>
<proteinExistence type="predicted"/>
<dbReference type="PANTHER" id="PTHR34580:SF3">
    <property type="entry name" value="PROTEIN PAFB"/>
    <property type="match status" value="1"/>
</dbReference>
<accession>A0A7Z0D3Y4</accession>
<feature type="domain" description="WYL" evidence="1">
    <location>
        <begin position="155"/>
        <end position="218"/>
    </location>
</feature>
<dbReference type="PANTHER" id="PTHR34580">
    <property type="match status" value="1"/>
</dbReference>
<reference evidence="3 4" key="1">
    <citation type="submission" date="2020-07" db="EMBL/GenBank/DDBJ databases">
        <title>Sequencing the genomes of 1000 actinobacteria strains.</title>
        <authorList>
            <person name="Klenk H.-P."/>
        </authorList>
    </citation>
    <scope>NUCLEOTIDE SEQUENCE [LARGE SCALE GENOMIC DNA]</scope>
    <source>
        <strain evidence="3 4">DSM 26341</strain>
    </source>
</reference>
<gene>
    <name evidence="3" type="ORF">BJY26_002714</name>
</gene>
<feature type="domain" description="WCX" evidence="2">
    <location>
        <begin position="250"/>
        <end position="318"/>
    </location>
</feature>
<protein>
    <submittedName>
        <fullName evidence="3">Putative DNA-binding transcriptional regulator YafY</fullName>
    </submittedName>
</protein>
<dbReference type="RefSeq" id="WP_179428761.1">
    <property type="nucleotide sequence ID" value="NZ_JACBZP010000001.1"/>
</dbReference>
<dbReference type="Pfam" id="PF25583">
    <property type="entry name" value="WCX"/>
    <property type="match status" value="1"/>
</dbReference>
<dbReference type="GO" id="GO:0003677">
    <property type="term" value="F:DNA binding"/>
    <property type="evidence" value="ECO:0007669"/>
    <property type="project" value="UniProtKB-KW"/>
</dbReference>
<evidence type="ECO:0000259" key="1">
    <source>
        <dbReference type="Pfam" id="PF13280"/>
    </source>
</evidence>
<dbReference type="AlphaFoldDB" id="A0A7Z0D3Y4"/>
<dbReference type="PROSITE" id="PS52050">
    <property type="entry name" value="WYL"/>
    <property type="match status" value="1"/>
</dbReference>
<organism evidence="3 4">
    <name type="scientific">Spelaeicoccus albus</name>
    <dbReference type="NCBI Taxonomy" id="1280376"/>
    <lineage>
        <taxon>Bacteria</taxon>
        <taxon>Bacillati</taxon>
        <taxon>Actinomycetota</taxon>
        <taxon>Actinomycetes</taxon>
        <taxon>Micrococcales</taxon>
        <taxon>Brevibacteriaceae</taxon>
        <taxon>Spelaeicoccus</taxon>
    </lineage>
</organism>
<name>A0A7Z0D3Y4_9MICO</name>
<evidence type="ECO:0000313" key="3">
    <source>
        <dbReference type="EMBL" id="NYI68408.1"/>
    </source>
</evidence>
<dbReference type="InterPro" id="IPR026881">
    <property type="entry name" value="WYL_dom"/>
</dbReference>
<evidence type="ECO:0000259" key="2">
    <source>
        <dbReference type="Pfam" id="PF25583"/>
    </source>
</evidence>
<dbReference type="EMBL" id="JACBZP010000001">
    <property type="protein sequence ID" value="NYI68408.1"/>
    <property type="molecule type" value="Genomic_DNA"/>
</dbReference>
<comment type="caution">
    <text evidence="3">The sequence shown here is derived from an EMBL/GenBank/DDBJ whole genome shotgun (WGS) entry which is preliminary data.</text>
</comment>
<dbReference type="Pfam" id="PF13280">
    <property type="entry name" value="WYL"/>
    <property type="match status" value="1"/>
</dbReference>